<name>A0ACC1K182_9FUNG</name>
<evidence type="ECO:0000313" key="1">
    <source>
        <dbReference type="EMBL" id="KAJ2771374.1"/>
    </source>
</evidence>
<protein>
    <submittedName>
        <fullName evidence="1">Aspartic proteinase</fullName>
        <ecNumber evidence="1">3.4.23.25</ecNumber>
    </submittedName>
</protein>
<organism evidence="1 2">
    <name type="scientific">Coemansia nantahalensis</name>
    <dbReference type="NCBI Taxonomy" id="2789366"/>
    <lineage>
        <taxon>Eukaryota</taxon>
        <taxon>Fungi</taxon>
        <taxon>Fungi incertae sedis</taxon>
        <taxon>Zoopagomycota</taxon>
        <taxon>Kickxellomycotina</taxon>
        <taxon>Kickxellomycetes</taxon>
        <taxon>Kickxellales</taxon>
        <taxon>Kickxellaceae</taxon>
        <taxon>Coemansia</taxon>
    </lineage>
</organism>
<reference evidence="1" key="1">
    <citation type="submission" date="2022-07" db="EMBL/GenBank/DDBJ databases">
        <title>Phylogenomic reconstructions and comparative analyses of Kickxellomycotina fungi.</title>
        <authorList>
            <person name="Reynolds N.K."/>
            <person name="Stajich J.E."/>
            <person name="Barry K."/>
            <person name="Grigoriev I.V."/>
            <person name="Crous P."/>
            <person name="Smith M.E."/>
        </authorList>
    </citation>
    <scope>NUCLEOTIDE SEQUENCE</scope>
    <source>
        <strain evidence="1">CBS 109366</strain>
    </source>
</reference>
<comment type="caution">
    <text evidence="1">The sequence shown here is derived from an EMBL/GenBank/DDBJ whole genome shotgun (WGS) entry which is preliminary data.</text>
</comment>
<sequence length="562" mass="59404">MQLLSVGAAANSASIAIAMLLGCSLAAADGSHASIPLRRGTIFVRHRSQIRHYVLQKHAGFLSLPRQMPLSRRGADDAADAAYKPTTTLFYAGHISLGTPPQRFLVNFDSGSADLWVPSTRCSSATCALHRRFDAGSSDTYSARYPLPNATRSGSTAIQYGTGMVEISPAQDALTWGSIRAANISFGEATAMTPDFDINFDGLFGLAFAPLSSPGLEPPFLALARRGLLNANQFSFTLDDEGGWLDLGRVPESAPDADLAWLKLVNPQFWAVHIDWVRAVPGPSHPDESAAQPDVDQYAQLDTTPALELRLHDPSTALFDSGTTTILCPSAIAAQINRLIGASRNGLHVDCAASTAGPTFQIAVSGQDSGPPHILTLAPHQYILGDGIPAHGCMSAFQPGGPNDKWVLGLPLFANRTVVFDVDSGRIGFGPRRAHAARTDAESAEEHEDAAGSASDNLPVATNLFGALPTQGASPRVVSSAPIAAAAQHFNLCPLSLPSLANRIFATAIRGCLTSAAKMRTKAFGADSPGAILYPLLEAFPQAEFWKTLRAQILRLKVGRGS</sequence>
<gene>
    <name evidence="1" type="primary">APR1_5</name>
    <name evidence="1" type="ORF">IWQ57_002240</name>
</gene>
<keyword evidence="2" id="KW-1185">Reference proteome</keyword>
<accession>A0ACC1K182</accession>
<proteinExistence type="predicted"/>
<keyword evidence="1" id="KW-0378">Hydrolase</keyword>
<dbReference type="Proteomes" id="UP001140234">
    <property type="component" value="Unassembled WGS sequence"/>
</dbReference>
<evidence type="ECO:0000313" key="2">
    <source>
        <dbReference type="Proteomes" id="UP001140234"/>
    </source>
</evidence>
<dbReference type="EMBL" id="JANBUJ010000548">
    <property type="protein sequence ID" value="KAJ2771374.1"/>
    <property type="molecule type" value="Genomic_DNA"/>
</dbReference>
<dbReference type="EC" id="3.4.23.25" evidence="1"/>